<evidence type="ECO:0000313" key="5">
    <source>
        <dbReference type="EMBL" id="SDF96436.1"/>
    </source>
</evidence>
<evidence type="ECO:0000259" key="4">
    <source>
        <dbReference type="Pfam" id="PF00135"/>
    </source>
</evidence>
<evidence type="ECO:0000256" key="1">
    <source>
        <dbReference type="ARBA" id="ARBA00005964"/>
    </source>
</evidence>
<dbReference type="Proteomes" id="UP000182427">
    <property type="component" value="Chromosome I"/>
</dbReference>
<evidence type="ECO:0000256" key="2">
    <source>
        <dbReference type="ARBA" id="ARBA00022801"/>
    </source>
</evidence>
<name>A0A1G7QD40_9BACT</name>
<dbReference type="AlphaFoldDB" id="A0A1G7QD40"/>
<dbReference type="PANTHER" id="PTHR11559">
    <property type="entry name" value="CARBOXYLESTERASE"/>
    <property type="match status" value="1"/>
</dbReference>
<gene>
    <name evidence="5" type="ORF">SAMN05444167_3838</name>
</gene>
<dbReference type="Gene3D" id="3.40.50.1820">
    <property type="entry name" value="alpha/beta hydrolase"/>
    <property type="match status" value="1"/>
</dbReference>
<dbReference type="GO" id="GO:0016787">
    <property type="term" value="F:hydrolase activity"/>
    <property type="evidence" value="ECO:0007669"/>
    <property type="project" value="UniProtKB-KW"/>
</dbReference>
<dbReference type="PROSITE" id="PS00122">
    <property type="entry name" value="CARBOXYLESTERASE_B_1"/>
    <property type="match status" value="1"/>
</dbReference>
<protein>
    <recommendedName>
        <fullName evidence="3">Carboxylic ester hydrolase</fullName>
        <ecNumber evidence="3">3.1.1.-</ecNumber>
    </recommendedName>
</protein>
<evidence type="ECO:0000313" key="6">
    <source>
        <dbReference type="Proteomes" id="UP000182427"/>
    </source>
</evidence>
<accession>A0A1G7QD40</accession>
<evidence type="ECO:0000256" key="3">
    <source>
        <dbReference type="RuleBase" id="RU361235"/>
    </source>
</evidence>
<organism evidence="5 6">
    <name type="scientific">Terriglobus roseus</name>
    <dbReference type="NCBI Taxonomy" id="392734"/>
    <lineage>
        <taxon>Bacteria</taxon>
        <taxon>Pseudomonadati</taxon>
        <taxon>Acidobacteriota</taxon>
        <taxon>Terriglobia</taxon>
        <taxon>Terriglobales</taxon>
        <taxon>Acidobacteriaceae</taxon>
        <taxon>Terriglobus</taxon>
    </lineage>
</organism>
<dbReference type="SUPFAM" id="SSF53474">
    <property type="entry name" value="alpha/beta-Hydrolases"/>
    <property type="match status" value="1"/>
</dbReference>
<dbReference type="EMBL" id="LT629690">
    <property type="protein sequence ID" value="SDF96436.1"/>
    <property type="molecule type" value="Genomic_DNA"/>
</dbReference>
<dbReference type="InterPro" id="IPR002018">
    <property type="entry name" value="CarbesteraseB"/>
</dbReference>
<keyword evidence="2 3" id="KW-0378">Hydrolase</keyword>
<feature type="domain" description="Carboxylesterase type B" evidence="4">
    <location>
        <begin position="56"/>
        <end position="530"/>
    </location>
</feature>
<dbReference type="RefSeq" id="WP_172838354.1">
    <property type="nucleotide sequence ID" value="NZ_LT629690.1"/>
</dbReference>
<keyword evidence="6" id="KW-1185">Reference proteome</keyword>
<reference evidence="5 6" key="1">
    <citation type="submission" date="2016-10" db="EMBL/GenBank/DDBJ databases">
        <authorList>
            <person name="de Groot N.N."/>
        </authorList>
    </citation>
    <scope>NUCLEOTIDE SEQUENCE [LARGE SCALE GENOMIC DNA]</scope>
    <source>
        <strain evidence="5 6">GAS232</strain>
    </source>
</reference>
<dbReference type="EC" id="3.1.1.-" evidence="3"/>
<dbReference type="InterPro" id="IPR019826">
    <property type="entry name" value="Carboxylesterase_B_AS"/>
</dbReference>
<comment type="similarity">
    <text evidence="1 3">Belongs to the type-B carboxylesterase/lipase family.</text>
</comment>
<dbReference type="Pfam" id="PF00135">
    <property type="entry name" value="COesterase"/>
    <property type="match status" value="1"/>
</dbReference>
<dbReference type="InterPro" id="IPR029058">
    <property type="entry name" value="AB_hydrolase_fold"/>
</dbReference>
<proteinExistence type="inferred from homology"/>
<sequence length="537" mass="58180">MPRNPVKIPLNHQHGDWRSLPWRFIIAPMRWLTCSSTRKIAVAALALTLSPCIFAQKTVSTDSGDLIGKTNGNVRSFLGVPYAAPPLGPLRWKAPEPVKRSATALAADKIGPACMQKLSRSHLPWTEAFMVQNDVSEDCLTLNVWTAGSLSGHRPVLVYLHGGGFVEGSGGISSYDGTQLSKSGLIVVTVNFRLGIFGYFASSALRTDSGHDSAGNYALADQIAALDWVKKNIAAFGGDPQRVTVAGQSAGAESVAELLASPKAKGLFQRAILNSDPLLWPATTVSSLDEAAKLGDAFTAKYGGTLDALRAVPAETLLNAPDAPPKRPVVDGYWLTEQPGDDLTHPVGSDVPVMIGWVKDEGFPTTKLSAEAFRADVAKKYGDNADRFLKLYPADDDAQAAKSQMQAGRDRNIAITTLYADAYQRRRESSVYLYWFARTPPWKAHPEFGAHHTAEVPYFFETLDQVKDRDYEDADYAVSKIAGGEWLKFASTGKPSSTWVAAQHGGGPFYVIDTTPKAQSQQDAARAAFWKSVLLKH</sequence>
<dbReference type="InterPro" id="IPR050309">
    <property type="entry name" value="Type-B_Carboxylest/Lipase"/>
</dbReference>